<dbReference type="GO" id="GO:0004523">
    <property type="term" value="F:RNA-DNA hybrid ribonuclease activity"/>
    <property type="evidence" value="ECO:0007669"/>
    <property type="project" value="UniProtKB-EC"/>
</dbReference>
<dbReference type="InterPro" id="IPR050092">
    <property type="entry name" value="RNase_H"/>
</dbReference>
<evidence type="ECO:0000256" key="9">
    <source>
        <dbReference type="ARBA" id="ARBA00022801"/>
    </source>
</evidence>
<comment type="similarity">
    <text evidence="3">Belongs to the RNase H family.</text>
</comment>
<evidence type="ECO:0000313" key="12">
    <source>
        <dbReference type="EMBL" id="CAH0532782.1"/>
    </source>
</evidence>
<dbReference type="EMBL" id="CAKLDI010000001">
    <property type="protein sequence ID" value="CAH0532782.1"/>
    <property type="molecule type" value="Genomic_DNA"/>
</dbReference>
<feature type="domain" description="RNase H type-1" evidence="11">
    <location>
        <begin position="24"/>
        <end position="184"/>
    </location>
</feature>
<keyword evidence="7" id="KW-0479">Metal-binding</keyword>
<dbReference type="PROSITE" id="PS50879">
    <property type="entry name" value="RNASE_H_1"/>
    <property type="match status" value="1"/>
</dbReference>
<reference evidence="12" key="1">
    <citation type="submission" date="2021-11" db="EMBL/GenBank/DDBJ databases">
        <authorList>
            <person name="Rodrigo-Torres L."/>
            <person name="Arahal R. D."/>
            <person name="Lucena T."/>
        </authorList>
    </citation>
    <scope>NUCLEOTIDE SEQUENCE</scope>
    <source>
        <strain evidence="12">CECT 7929</strain>
    </source>
</reference>
<dbReference type="CDD" id="cd09278">
    <property type="entry name" value="RNase_HI_prokaryote_like"/>
    <property type="match status" value="1"/>
</dbReference>
<dbReference type="InterPro" id="IPR002156">
    <property type="entry name" value="RNaseH_domain"/>
</dbReference>
<keyword evidence="13" id="KW-1185">Reference proteome</keyword>
<evidence type="ECO:0000256" key="10">
    <source>
        <dbReference type="ARBA" id="ARBA00022842"/>
    </source>
</evidence>
<keyword evidence="9 12" id="KW-0378">Hydrolase</keyword>
<proteinExistence type="inferred from homology"/>
<gene>
    <name evidence="12" type="primary">rnhA_1</name>
    <name evidence="12" type="ORF">VST7929_00628</name>
</gene>
<evidence type="ECO:0000313" key="13">
    <source>
        <dbReference type="Proteomes" id="UP000838672"/>
    </source>
</evidence>
<comment type="subunit">
    <text evidence="4">Monomer.</text>
</comment>
<evidence type="ECO:0000256" key="6">
    <source>
        <dbReference type="ARBA" id="ARBA00022722"/>
    </source>
</evidence>
<dbReference type="EC" id="3.1.26.4" evidence="5"/>
<evidence type="ECO:0000256" key="1">
    <source>
        <dbReference type="ARBA" id="ARBA00000077"/>
    </source>
</evidence>
<keyword evidence="8" id="KW-0255">Endonuclease</keyword>
<dbReference type="RefSeq" id="WP_237464809.1">
    <property type="nucleotide sequence ID" value="NZ_CAKLDI010000001.1"/>
</dbReference>
<dbReference type="SUPFAM" id="SSF53098">
    <property type="entry name" value="Ribonuclease H-like"/>
    <property type="match status" value="1"/>
</dbReference>
<dbReference type="InterPro" id="IPR022892">
    <property type="entry name" value="RNaseHI"/>
</dbReference>
<comment type="cofactor">
    <cofactor evidence="2">
        <name>Mg(2+)</name>
        <dbReference type="ChEBI" id="CHEBI:18420"/>
    </cofactor>
</comment>
<evidence type="ECO:0000256" key="8">
    <source>
        <dbReference type="ARBA" id="ARBA00022759"/>
    </source>
</evidence>
<organism evidence="12 13">
    <name type="scientific">Vibrio stylophorae</name>
    <dbReference type="NCBI Taxonomy" id="659351"/>
    <lineage>
        <taxon>Bacteria</taxon>
        <taxon>Pseudomonadati</taxon>
        <taxon>Pseudomonadota</taxon>
        <taxon>Gammaproteobacteria</taxon>
        <taxon>Vibrionales</taxon>
        <taxon>Vibrionaceae</taxon>
        <taxon>Vibrio</taxon>
    </lineage>
</organism>
<dbReference type="InterPro" id="IPR012337">
    <property type="entry name" value="RNaseH-like_sf"/>
</dbReference>
<evidence type="ECO:0000259" key="11">
    <source>
        <dbReference type="PROSITE" id="PS50879"/>
    </source>
</evidence>
<evidence type="ECO:0000256" key="3">
    <source>
        <dbReference type="ARBA" id="ARBA00005300"/>
    </source>
</evidence>
<sequence length="184" mass="20119">MTKPKLKPSATTRLSIEKYMSSVPVDTIIIATDGACKTNHIKANEASKAGWAAIVVYKTKDGNLNINANAGSITGCLATNQRAELLAITEGLKLVDSAEQILDTTDVIVLSDSQYSINCFKTWINGWISKGWKSSSNKPVKHVDIIQPTHELVRKLKADFQHVKGHSGHVLNELADKLAQKRAR</sequence>
<evidence type="ECO:0000256" key="4">
    <source>
        <dbReference type="ARBA" id="ARBA00011245"/>
    </source>
</evidence>
<protein>
    <recommendedName>
        <fullName evidence="5">ribonuclease H</fullName>
        <ecNumber evidence="5">3.1.26.4</ecNumber>
    </recommendedName>
</protein>
<evidence type="ECO:0000256" key="7">
    <source>
        <dbReference type="ARBA" id="ARBA00022723"/>
    </source>
</evidence>
<dbReference type="PANTHER" id="PTHR10642">
    <property type="entry name" value="RIBONUCLEASE H1"/>
    <property type="match status" value="1"/>
</dbReference>
<dbReference type="PANTHER" id="PTHR10642:SF26">
    <property type="entry name" value="RIBONUCLEASE H1"/>
    <property type="match status" value="1"/>
</dbReference>
<keyword evidence="10" id="KW-0460">Magnesium</keyword>
<evidence type="ECO:0000256" key="5">
    <source>
        <dbReference type="ARBA" id="ARBA00012180"/>
    </source>
</evidence>
<evidence type="ECO:0000256" key="2">
    <source>
        <dbReference type="ARBA" id="ARBA00001946"/>
    </source>
</evidence>
<comment type="caution">
    <text evidence="12">The sequence shown here is derived from an EMBL/GenBank/DDBJ whole genome shotgun (WGS) entry which is preliminary data.</text>
</comment>
<dbReference type="Pfam" id="PF00075">
    <property type="entry name" value="RNase_H"/>
    <property type="match status" value="1"/>
</dbReference>
<keyword evidence="6" id="KW-0540">Nuclease</keyword>
<dbReference type="Gene3D" id="3.30.420.10">
    <property type="entry name" value="Ribonuclease H-like superfamily/Ribonuclease H"/>
    <property type="match status" value="1"/>
</dbReference>
<dbReference type="InterPro" id="IPR036397">
    <property type="entry name" value="RNaseH_sf"/>
</dbReference>
<name>A0ABM8ZR49_9VIBR</name>
<accession>A0ABM8ZR49</accession>
<comment type="catalytic activity">
    <reaction evidence="1">
        <text>Endonucleolytic cleavage to 5'-phosphomonoester.</text>
        <dbReference type="EC" id="3.1.26.4"/>
    </reaction>
</comment>
<dbReference type="Proteomes" id="UP000838672">
    <property type="component" value="Unassembled WGS sequence"/>
</dbReference>